<accession>A0A8J2K3F7</accession>
<organism evidence="2 3">
    <name type="scientific">Allacma fusca</name>
    <dbReference type="NCBI Taxonomy" id="39272"/>
    <lineage>
        <taxon>Eukaryota</taxon>
        <taxon>Metazoa</taxon>
        <taxon>Ecdysozoa</taxon>
        <taxon>Arthropoda</taxon>
        <taxon>Hexapoda</taxon>
        <taxon>Collembola</taxon>
        <taxon>Symphypleona</taxon>
        <taxon>Sminthuridae</taxon>
        <taxon>Allacma</taxon>
    </lineage>
</organism>
<dbReference type="OrthoDB" id="5779735at2759"/>
<feature type="domain" description="MADF" evidence="1">
    <location>
        <begin position="1"/>
        <end position="39"/>
    </location>
</feature>
<comment type="caution">
    <text evidence="2">The sequence shown here is derived from an EMBL/GenBank/DDBJ whole genome shotgun (WGS) entry which is preliminary data.</text>
</comment>
<evidence type="ECO:0000313" key="2">
    <source>
        <dbReference type="EMBL" id="CAG7719184.1"/>
    </source>
</evidence>
<proteinExistence type="predicted"/>
<dbReference type="InterPro" id="IPR006578">
    <property type="entry name" value="MADF-dom"/>
</dbReference>
<reference evidence="2" key="1">
    <citation type="submission" date="2021-06" db="EMBL/GenBank/DDBJ databases">
        <authorList>
            <person name="Hodson N. C."/>
            <person name="Mongue J. A."/>
            <person name="Jaron S. K."/>
        </authorList>
    </citation>
    <scope>NUCLEOTIDE SEQUENCE</scope>
</reference>
<dbReference type="Proteomes" id="UP000708208">
    <property type="component" value="Unassembled WGS sequence"/>
</dbReference>
<gene>
    <name evidence="2" type="ORF">AFUS01_LOCUS8522</name>
</gene>
<dbReference type="EMBL" id="CAJVCH010059296">
    <property type="protein sequence ID" value="CAG7719184.1"/>
    <property type="molecule type" value="Genomic_DNA"/>
</dbReference>
<name>A0A8J2K3F7_9HEXA</name>
<dbReference type="Pfam" id="PF10545">
    <property type="entry name" value="MADF_DNA_bdg"/>
    <property type="match status" value="1"/>
</dbReference>
<protein>
    <recommendedName>
        <fullName evidence="1">MADF domain-containing protein</fullName>
    </recommendedName>
</protein>
<sequence length="51" mass="5814">AWNDISEEVGRPVGVCQTRWRSLRDTFKRKYADLKSTQSGDGQDDSNNKPT</sequence>
<evidence type="ECO:0000259" key="1">
    <source>
        <dbReference type="Pfam" id="PF10545"/>
    </source>
</evidence>
<feature type="non-terminal residue" evidence="2">
    <location>
        <position position="1"/>
    </location>
</feature>
<dbReference type="AlphaFoldDB" id="A0A8J2K3F7"/>
<evidence type="ECO:0000313" key="3">
    <source>
        <dbReference type="Proteomes" id="UP000708208"/>
    </source>
</evidence>
<keyword evidence="3" id="KW-1185">Reference proteome</keyword>